<dbReference type="GeneID" id="8440383"/>
<evidence type="ECO:0000256" key="5">
    <source>
        <dbReference type="SAM" id="MobiDB-lite"/>
    </source>
</evidence>
<reference evidence="8" key="1">
    <citation type="journal article" date="2009" name="Genome Res.">
        <title>Comparative genomic analyses of the human fungal pathogens Coccidioides and their relatives.</title>
        <authorList>
            <person name="Sharpton T.J."/>
            <person name="Stajich J.E."/>
            <person name="Rounsley S.D."/>
            <person name="Gardner M.J."/>
            <person name="Wortman J.R."/>
            <person name="Jordar V.S."/>
            <person name="Maiti R."/>
            <person name="Kodira C.D."/>
            <person name="Neafsey D.E."/>
            <person name="Zeng Q."/>
            <person name="Hung C.-Y."/>
            <person name="McMahan C."/>
            <person name="Muszewska A."/>
            <person name="Grynberg M."/>
            <person name="Mandel M.A."/>
            <person name="Kellner E.M."/>
            <person name="Barker B.M."/>
            <person name="Galgiani J.N."/>
            <person name="Orbach M.J."/>
            <person name="Kirkland T.N."/>
            <person name="Cole G.T."/>
            <person name="Henn M.R."/>
            <person name="Birren B.W."/>
            <person name="Taylor J.W."/>
        </authorList>
    </citation>
    <scope>NUCLEOTIDE SEQUENCE [LARGE SCALE GENOMIC DNA]</scope>
    <source>
        <strain evidence="8">UAMH 1704</strain>
    </source>
</reference>
<dbReference type="Gene3D" id="6.10.250.3410">
    <property type="entry name" value="DBF zinc finger"/>
    <property type="match status" value="1"/>
</dbReference>
<feature type="domain" description="DBF4-type" evidence="6">
    <location>
        <begin position="559"/>
        <end position="608"/>
    </location>
</feature>
<dbReference type="PROSITE" id="PS51265">
    <property type="entry name" value="ZF_DBF4"/>
    <property type="match status" value="1"/>
</dbReference>
<dbReference type="OrthoDB" id="21380at2759"/>
<dbReference type="PANTHER" id="PTHR15375">
    <property type="entry name" value="ACTIVATOR OF S-PHASE KINASE-RELATED"/>
    <property type="match status" value="1"/>
</dbReference>
<dbReference type="Pfam" id="PF08630">
    <property type="entry name" value="Dfp1_Him1_M"/>
    <property type="match status" value="1"/>
</dbReference>
<dbReference type="InterPro" id="IPR038545">
    <property type="entry name" value="Znf_DBF_sf"/>
</dbReference>
<dbReference type="SUPFAM" id="SSF52113">
    <property type="entry name" value="BRCT domain"/>
    <property type="match status" value="1"/>
</dbReference>
<dbReference type="InterPro" id="IPR036420">
    <property type="entry name" value="BRCT_dom_sf"/>
</dbReference>
<keyword evidence="2 4" id="KW-0863">Zinc-finger</keyword>
<dbReference type="AlphaFoldDB" id="C4JGE3"/>
<feature type="region of interest" description="Disordered" evidence="5">
    <location>
        <begin position="1"/>
        <end position="22"/>
    </location>
</feature>
<dbReference type="KEGG" id="ure:UREG_01134"/>
<dbReference type="PANTHER" id="PTHR15375:SF26">
    <property type="entry name" value="PROTEIN CHIFFON"/>
    <property type="match status" value="1"/>
</dbReference>
<dbReference type="GO" id="GO:0010571">
    <property type="term" value="P:positive regulation of nuclear cell cycle DNA replication"/>
    <property type="evidence" value="ECO:0007669"/>
    <property type="project" value="TreeGrafter"/>
</dbReference>
<dbReference type="eggNOG" id="KOG4139">
    <property type="taxonomic scope" value="Eukaryota"/>
</dbReference>
<dbReference type="EMBL" id="CH476615">
    <property type="protein sequence ID" value="EEP76285.1"/>
    <property type="molecule type" value="Genomic_DNA"/>
</dbReference>
<evidence type="ECO:0000313" key="8">
    <source>
        <dbReference type="Proteomes" id="UP000002058"/>
    </source>
</evidence>
<dbReference type="InterPro" id="IPR006572">
    <property type="entry name" value="Znf_DBF"/>
</dbReference>
<dbReference type="VEuPathDB" id="FungiDB:UREG_01134"/>
<feature type="compositionally biased region" description="Polar residues" evidence="5">
    <location>
        <begin position="195"/>
        <end position="213"/>
    </location>
</feature>
<dbReference type="OMA" id="GMKIWAI"/>
<dbReference type="HOGENOM" id="CLU_017715_0_0_1"/>
<evidence type="ECO:0000256" key="2">
    <source>
        <dbReference type="ARBA" id="ARBA00022771"/>
    </source>
</evidence>
<evidence type="ECO:0000256" key="3">
    <source>
        <dbReference type="ARBA" id="ARBA00022833"/>
    </source>
</evidence>
<dbReference type="InParanoid" id="C4JGE3"/>
<dbReference type="InterPro" id="IPR055116">
    <property type="entry name" value="DBF4_BRCT"/>
</dbReference>
<dbReference type="GO" id="GO:0031431">
    <property type="term" value="C:Dbf4-dependent protein kinase complex"/>
    <property type="evidence" value="ECO:0007669"/>
    <property type="project" value="TreeGrafter"/>
</dbReference>
<dbReference type="FunCoup" id="C4JGE3">
    <property type="interactions" value="114"/>
</dbReference>
<dbReference type="Pfam" id="PF07535">
    <property type="entry name" value="zf-DBF"/>
    <property type="match status" value="1"/>
</dbReference>
<keyword evidence="3" id="KW-0862">Zinc</keyword>
<evidence type="ECO:0000256" key="1">
    <source>
        <dbReference type="ARBA" id="ARBA00022723"/>
    </source>
</evidence>
<evidence type="ECO:0000259" key="6">
    <source>
        <dbReference type="PROSITE" id="PS51265"/>
    </source>
</evidence>
<name>C4JGE3_UNCRE</name>
<evidence type="ECO:0000313" key="7">
    <source>
        <dbReference type="EMBL" id="EEP76285.1"/>
    </source>
</evidence>
<dbReference type="GO" id="GO:0008270">
    <property type="term" value="F:zinc ion binding"/>
    <property type="evidence" value="ECO:0007669"/>
    <property type="project" value="UniProtKB-KW"/>
</dbReference>
<evidence type="ECO:0000256" key="4">
    <source>
        <dbReference type="PROSITE-ProRule" id="PRU00600"/>
    </source>
</evidence>
<sequence>MSNRRAPLANVPNAVNSPHRGGLLATKRPRPLNSQADGSVAHPPLKKQILYRGDGGARSPPRKLACQTTDSKLFTRKNNAQPTAFERKLAAAREKQNVQVMSKPKKNTAETAESIRQWQRHYQKAFPSFVFYFDSVQDDIRQRWGRQVCALGASDEVFFSKDVTHVVTTRPIPPELQSQSFETTTATEEHKGCGETNTVNPSLLDNSTETTQSRRPRQPYDKRPLDGGLDILHRARQLNIKIWSLDKLERFIIAILDRDLPQHGHFLRNNVAAVNRSKAEPDLSTVLRNEKLNGPSDRSSLLGARDLVPFKGPYIYVYDYHGQTRPVLVRDYPKVARKQDGVWPQFRSASLGKCPFLEDSKETVQAKKIQQEKQLKLAVKGKPVLTTTVKEMAPPPSFEKPALKPSQIDHRRKVTENVESARPAVGQAGLPLIKFKAGTGPVPSLGACSLGEIAASGIQPSNITSAIRSQMISSTAPVSGAKAGTSREIHELKRKVLEKNNGILLNQNPSNSTTAVGTRVPTTRASKAKALENLGMIPEDRKVQSISKANVRQTTAPKRDPKPGYCENCREKFDEFDEHIKSRQHRRFAANPSNWSELDRVLGALQRDKIPARIDPESNWDIDDPRHYGYY</sequence>
<feature type="region of interest" description="Disordered" evidence="5">
    <location>
        <begin position="178"/>
        <end position="225"/>
    </location>
</feature>
<accession>C4JGE3</accession>
<dbReference type="Proteomes" id="UP000002058">
    <property type="component" value="Unassembled WGS sequence"/>
</dbReference>
<dbReference type="SMART" id="SM00586">
    <property type="entry name" value="ZnF_DBF"/>
    <property type="match status" value="1"/>
</dbReference>
<gene>
    <name evidence="7" type="ORF">UREG_01134</name>
</gene>
<dbReference type="CDD" id="cd00027">
    <property type="entry name" value="BRCT"/>
    <property type="match status" value="1"/>
</dbReference>
<dbReference type="STRING" id="336963.C4JGE3"/>
<dbReference type="RefSeq" id="XP_002541618.1">
    <property type="nucleotide sequence ID" value="XM_002541572.1"/>
</dbReference>
<dbReference type="FunFam" id="6.10.250.3410:FF:000001">
    <property type="entry name" value="Protein DBF4 homolog A"/>
    <property type="match status" value="1"/>
</dbReference>
<protein>
    <recommendedName>
        <fullName evidence="6">DBF4-type domain-containing protein</fullName>
    </recommendedName>
</protein>
<dbReference type="GO" id="GO:0043539">
    <property type="term" value="F:protein serine/threonine kinase activator activity"/>
    <property type="evidence" value="ECO:0007669"/>
    <property type="project" value="TreeGrafter"/>
</dbReference>
<keyword evidence="1" id="KW-0479">Metal-binding</keyword>
<dbReference type="Gene3D" id="3.40.50.10190">
    <property type="entry name" value="BRCT domain"/>
    <property type="match status" value="2"/>
</dbReference>
<dbReference type="GO" id="GO:1901987">
    <property type="term" value="P:regulation of cell cycle phase transition"/>
    <property type="evidence" value="ECO:0007669"/>
    <property type="project" value="TreeGrafter"/>
</dbReference>
<dbReference type="InterPro" id="IPR013939">
    <property type="entry name" value="Regulatory_Dfp1/Him1"/>
</dbReference>
<dbReference type="GO" id="GO:0003676">
    <property type="term" value="F:nucleic acid binding"/>
    <property type="evidence" value="ECO:0007669"/>
    <property type="project" value="InterPro"/>
</dbReference>
<proteinExistence type="predicted"/>
<organism evidence="7 8">
    <name type="scientific">Uncinocarpus reesii (strain UAMH 1704)</name>
    <dbReference type="NCBI Taxonomy" id="336963"/>
    <lineage>
        <taxon>Eukaryota</taxon>
        <taxon>Fungi</taxon>
        <taxon>Dikarya</taxon>
        <taxon>Ascomycota</taxon>
        <taxon>Pezizomycotina</taxon>
        <taxon>Eurotiomycetes</taxon>
        <taxon>Eurotiomycetidae</taxon>
        <taxon>Onygenales</taxon>
        <taxon>Onygenaceae</taxon>
        <taxon>Uncinocarpus</taxon>
    </lineage>
</organism>
<dbReference type="InterPro" id="IPR051590">
    <property type="entry name" value="Replication_Regulatory_Kinase"/>
</dbReference>
<dbReference type="Pfam" id="PF22437">
    <property type="entry name" value="DBF4_BRCT"/>
    <property type="match status" value="1"/>
</dbReference>
<keyword evidence="8" id="KW-1185">Reference proteome</keyword>